<dbReference type="PANTHER" id="PTHR37293:SF5">
    <property type="entry name" value="DNA REPLICATION PROTEIN"/>
    <property type="match status" value="1"/>
</dbReference>
<gene>
    <name evidence="4" type="ORF">J2Z44_004299</name>
</gene>
<dbReference type="RefSeq" id="WP_021285685.1">
    <property type="nucleotide sequence ID" value="NZ_JAGGLL010000073.1"/>
</dbReference>
<reference evidence="4 5" key="1">
    <citation type="submission" date="2021-03" db="EMBL/GenBank/DDBJ databases">
        <title>Genomic Encyclopedia of Type Strains, Phase IV (KMG-IV): sequencing the most valuable type-strain genomes for metagenomic binning, comparative biology and taxonomic classification.</title>
        <authorList>
            <person name="Goeker M."/>
        </authorList>
    </citation>
    <scope>NUCLEOTIDE SEQUENCE [LARGE SCALE GENOMIC DNA]</scope>
    <source>
        <strain evidence="4 5">DSM 28650</strain>
    </source>
</reference>
<dbReference type="Gene3D" id="1.10.10.630">
    <property type="entry name" value="DnaD domain-like"/>
    <property type="match status" value="1"/>
</dbReference>
<dbReference type="Pfam" id="PF07261">
    <property type="entry name" value="DnaB_2"/>
    <property type="match status" value="1"/>
</dbReference>
<accession>A0ABS4K9I1</accession>
<dbReference type="SUPFAM" id="SSF158499">
    <property type="entry name" value="DnaD domain-like"/>
    <property type="match status" value="1"/>
</dbReference>
<evidence type="ECO:0000313" key="4">
    <source>
        <dbReference type="EMBL" id="MBP2024430.1"/>
    </source>
</evidence>
<feature type="domain" description="DnaB/C C-terminal" evidence="3">
    <location>
        <begin position="252"/>
        <end position="286"/>
    </location>
</feature>
<dbReference type="InterPro" id="IPR034829">
    <property type="entry name" value="DnaD-like_sf"/>
</dbReference>
<name>A0ABS4K9I1_9CLOT</name>
<keyword evidence="2" id="KW-0175">Coiled coil</keyword>
<evidence type="ECO:0000313" key="5">
    <source>
        <dbReference type="Proteomes" id="UP001519308"/>
    </source>
</evidence>
<dbReference type="InterPro" id="IPR006343">
    <property type="entry name" value="DnaB/C_C"/>
</dbReference>
<dbReference type="PANTHER" id="PTHR37293">
    <property type="entry name" value="PHAGE REPLICATION PROTEIN-RELATED"/>
    <property type="match status" value="1"/>
</dbReference>
<feature type="coiled-coil region" evidence="2">
    <location>
        <begin position="182"/>
        <end position="225"/>
    </location>
</feature>
<evidence type="ECO:0000259" key="3">
    <source>
        <dbReference type="Pfam" id="PF07261"/>
    </source>
</evidence>
<dbReference type="Proteomes" id="UP001519308">
    <property type="component" value="Unassembled WGS sequence"/>
</dbReference>
<evidence type="ECO:0000256" key="1">
    <source>
        <dbReference type="ARBA" id="ARBA00093462"/>
    </source>
</evidence>
<keyword evidence="5" id="KW-1185">Reference proteome</keyword>
<comment type="caution">
    <text evidence="4">The sequence shown here is derived from an EMBL/GenBank/DDBJ whole genome shotgun (WGS) entry which is preliminary data.</text>
</comment>
<sequence length="334" mass="39067">MAIYRQVHVDFWQDAFVLDLNSQEKYFYLYLMTNSKTSQCGIYELSMRIIEMDTGYDRETIENLLKKFQEYGKILYCKETKEVMLLNWLKFNFVNSPKVKSCMTKELAEVKNKEFLKKLIDIVKQQKLTEDINWIPYSTDEGNFNATSQEPPLDTISKLQEYPTHTLSIPSETPENTISIDYGEEREEEKHIEREIKEEEKQKEIKEEKDIKQQLQQEVERQSVALLKHFESLTGHVGKLNLNSVKTAVKVHGYDNVKMAIEKALEANKTSMSYINGILKNWAKDGYPKDLEGIKHGNRINFRENNTGKFSGFKPEDPKRLTAKEQIQIEGELI</sequence>
<proteinExistence type="inferred from homology"/>
<dbReference type="EMBL" id="JAGGLL010000073">
    <property type="protein sequence ID" value="MBP2024430.1"/>
    <property type="molecule type" value="Genomic_DNA"/>
</dbReference>
<protein>
    <submittedName>
        <fullName evidence="4">DnaD/phage-associated family protein</fullName>
    </submittedName>
</protein>
<organism evidence="4 5">
    <name type="scientific">Clostridium punense</name>
    <dbReference type="NCBI Taxonomy" id="1054297"/>
    <lineage>
        <taxon>Bacteria</taxon>
        <taxon>Bacillati</taxon>
        <taxon>Bacillota</taxon>
        <taxon>Clostridia</taxon>
        <taxon>Eubacteriales</taxon>
        <taxon>Clostridiaceae</taxon>
        <taxon>Clostridium</taxon>
    </lineage>
</organism>
<dbReference type="InterPro" id="IPR053162">
    <property type="entry name" value="DnaD"/>
</dbReference>
<comment type="similarity">
    <text evidence="1">Belongs to the DnaB/DnaD family.</text>
</comment>
<dbReference type="NCBIfam" id="TIGR01446">
    <property type="entry name" value="DnaD_dom"/>
    <property type="match status" value="1"/>
</dbReference>
<evidence type="ECO:0000256" key="2">
    <source>
        <dbReference type="SAM" id="Coils"/>
    </source>
</evidence>